<organism evidence="1 2">
    <name type="scientific">Sporolactobacillus inulinus</name>
    <dbReference type="NCBI Taxonomy" id="2078"/>
    <lineage>
        <taxon>Bacteria</taxon>
        <taxon>Bacillati</taxon>
        <taxon>Bacillota</taxon>
        <taxon>Bacilli</taxon>
        <taxon>Bacillales</taxon>
        <taxon>Sporolactobacillaceae</taxon>
        <taxon>Sporolactobacillus</taxon>
    </lineage>
</organism>
<dbReference type="AlphaFoldDB" id="A0A4Y1ZBQ4"/>
<accession>A0A4Y1ZBQ4</accession>
<sequence>MKRERCVKRRILFVIRQHGLVNEKTLYLFTYTKEGIL</sequence>
<evidence type="ECO:0000313" key="1">
    <source>
        <dbReference type="EMBL" id="GAY76434.1"/>
    </source>
</evidence>
<name>A0A4Y1ZBQ4_9BACL</name>
<dbReference type="Proteomes" id="UP000319716">
    <property type="component" value="Unassembled WGS sequence"/>
</dbReference>
<reference evidence="1 2" key="1">
    <citation type="submission" date="2017-11" db="EMBL/GenBank/DDBJ databases">
        <title>Draft Genome Sequence of Sporolactobacillus inulinus NBRC 111894 Isolated from Koso, a Japanese Sugar-Vegetable Fermented Beverage.</title>
        <authorList>
            <person name="Chiou T.Y."/>
            <person name="Oshima K."/>
            <person name="Suda W."/>
            <person name="Hattori M."/>
            <person name="Takahashi T."/>
        </authorList>
    </citation>
    <scope>NUCLEOTIDE SEQUENCE [LARGE SCALE GENOMIC DNA]</scope>
    <source>
        <strain evidence="1 2">NBRC111894</strain>
    </source>
</reference>
<comment type="caution">
    <text evidence="1">The sequence shown here is derived from an EMBL/GenBank/DDBJ whole genome shotgun (WGS) entry which is preliminary data.</text>
</comment>
<evidence type="ECO:0000313" key="2">
    <source>
        <dbReference type="Proteomes" id="UP000319716"/>
    </source>
</evidence>
<gene>
    <name evidence="1" type="ORF">NBRC111894_1988</name>
</gene>
<protein>
    <submittedName>
        <fullName evidence="1">Uncharacterized protein</fullName>
    </submittedName>
</protein>
<dbReference type="EMBL" id="BEXB01000014">
    <property type="protein sequence ID" value="GAY76434.1"/>
    <property type="molecule type" value="Genomic_DNA"/>
</dbReference>
<proteinExistence type="predicted"/>